<keyword evidence="6" id="KW-1185">Reference proteome</keyword>
<keyword evidence="3" id="KW-0472">Membrane</keyword>
<sequence length="251" mass="27485">MSRILTTWPGVVFIAFLTTLAAIFVASVLAFMLYAPAHQSEAMRNTPSIAFLTAFPFCIFVWAQVRKNIHLSRELQRMVNRDRLTDVATRDFFFRHIGKISQCQGIILMVDIDHFKTVNDTHGHLAGDGVIQHTANVLRRNLRQSDIVARFGGEEFIVFLAKRDMESGLRVAERMRKAISAEPPVSDGTPIAVTVSIGGAQKRVCDSLEKVIKAADVALYAAKNAGRDRSVFADDVLPTAAPGIGSAASAT</sequence>
<evidence type="ECO:0000256" key="1">
    <source>
        <dbReference type="ARBA" id="ARBA00012528"/>
    </source>
</evidence>
<dbReference type="RefSeq" id="WP_089990056.1">
    <property type="nucleotide sequence ID" value="NZ_FOIZ01000001.1"/>
</dbReference>
<dbReference type="STRING" id="364200.SAMN04488515_0590"/>
<dbReference type="GO" id="GO:0043709">
    <property type="term" value="P:cell adhesion involved in single-species biofilm formation"/>
    <property type="evidence" value="ECO:0007669"/>
    <property type="project" value="TreeGrafter"/>
</dbReference>
<evidence type="ECO:0000256" key="2">
    <source>
        <dbReference type="ARBA" id="ARBA00034247"/>
    </source>
</evidence>
<dbReference type="InterPro" id="IPR043128">
    <property type="entry name" value="Rev_trsase/Diguanyl_cyclase"/>
</dbReference>
<dbReference type="AlphaFoldDB" id="A0A1I0NFI2"/>
<feature type="domain" description="GGDEF" evidence="4">
    <location>
        <begin position="103"/>
        <end position="235"/>
    </location>
</feature>
<dbReference type="NCBIfam" id="TIGR00254">
    <property type="entry name" value="GGDEF"/>
    <property type="match status" value="1"/>
</dbReference>
<dbReference type="CDD" id="cd01949">
    <property type="entry name" value="GGDEF"/>
    <property type="match status" value="1"/>
</dbReference>
<proteinExistence type="predicted"/>
<dbReference type="Gene3D" id="3.30.70.270">
    <property type="match status" value="1"/>
</dbReference>
<dbReference type="FunFam" id="3.30.70.270:FF:000001">
    <property type="entry name" value="Diguanylate cyclase domain protein"/>
    <property type="match status" value="1"/>
</dbReference>
<dbReference type="GO" id="GO:0005886">
    <property type="term" value="C:plasma membrane"/>
    <property type="evidence" value="ECO:0007669"/>
    <property type="project" value="TreeGrafter"/>
</dbReference>
<dbReference type="SUPFAM" id="SSF55073">
    <property type="entry name" value="Nucleotide cyclase"/>
    <property type="match status" value="1"/>
</dbReference>
<keyword evidence="3" id="KW-1133">Transmembrane helix</keyword>
<gene>
    <name evidence="5" type="ORF">SAMN04488515_0590</name>
</gene>
<dbReference type="Proteomes" id="UP000199167">
    <property type="component" value="Unassembled WGS sequence"/>
</dbReference>
<feature type="transmembrane region" description="Helical" evidence="3">
    <location>
        <begin position="47"/>
        <end position="65"/>
    </location>
</feature>
<keyword evidence="3" id="KW-0812">Transmembrane</keyword>
<dbReference type="GO" id="GO:0052621">
    <property type="term" value="F:diguanylate cyclase activity"/>
    <property type="evidence" value="ECO:0007669"/>
    <property type="project" value="UniProtKB-EC"/>
</dbReference>
<protein>
    <recommendedName>
        <fullName evidence="1">diguanylate cyclase</fullName>
        <ecNumber evidence="1">2.7.7.65</ecNumber>
    </recommendedName>
</protein>
<evidence type="ECO:0000259" key="4">
    <source>
        <dbReference type="PROSITE" id="PS50887"/>
    </source>
</evidence>
<name>A0A1I0NFI2_9RHOB</name>
<dbReference type="InterPro" id="IPR000160">
    <property type="entry name" value="GGDEF_dom"/>
</dbReference>
<comment type="catalytic activity">
    <reaction evidence="2">
        <text>2 GTP = 3',3'-c-di-GMP + 2 diphosphate</text>
        <dbReference type="Rhea" id="RHEA:24898"/>
        <dbReference type="ChEBI" id="CHEBI:33019"/>
        <dbReference type="ChEBI" id="CHEBI:37565"/>
        <dbReference type="ChEBI" id="CHEBI:58805"/>
        <dbReference type="EC" id="2.7.7.65"/>
    </reaction>
</comment>
<dbReference type="PANTHER" id="PTHR45138">
    <property type="entry name" value="REGULATORY COMPONENTS OF SENSORY TRANSDUCTION SYSTEM"/>
    <property type="match status" value="1"/>
</dbReference>
<dbReference type="InterPro" id="IPR050469">
    <property type="entry name" value="Diguanylate_Cyclase"/>
</dbReference>
<dbReference type="InterPro" id="IPR029787">
    <property type="entry name" value="Nucleotide_cyclase"/>
</dbReference>
<dbReference type="EC" id="2.7.7.65" evidence="1"/>
<dbReference type="OrthoDB" id="9812260at2"/>
<dbReference type="PROSITE" id="PS50887">
    <property type="entry name" value="GGDEF"/>
    <property type="match status" value="1"/>
</dbReference>
<evidence type="ECO:0000256" key="3">
    <source>
        <dbReference type="SAM" id="Phobius"/>
    </source>
</evidence>
<reference evidence="5 6" key="1">
    <citation type="submission" date="2016-10" db="EMBL/GenBank/DDBJ databases">
        <authorList>
            <person name="de Groot N.N."/>
        </authorList>
    </citation>
    <scope>NUCLEOTIDE SEQUENCE [LARGE SCALE GENOMIC DNA]</scope>
    <source>
        <strain evidence="5 6">DSM 17925</strain>
    </source>
</reference>
<feature type="transmembrane region" description="Helical" evidence="3">
    <location>
        <begin position="12"/>
        <end position="35"/>
    </location>
</feature>
<dbReference type="PANTHER" id="PTHR45138:SF9">
    <property type="entry name" value="DIGUANYLATE CYCLASE DGCM-RELATED"/>
    <property type="match status" value="1"/>
</dbReference>
<dbReference type="Pfam" id="PF00990">
    <property type="entry name" value="GGDEF"/>
    <property type="match status" value="1"/>
</dbReference>
<organism evidence="5 6">
    <name type="scientific">Cognatiyoonia koreensis</name>
    <dbReference type="NCBI Taxonomy" id="364200"/>
    <lineage>
        <taxon>Bacteria</taxon>
        <taxon>Pseudomonadati</taxon>
        <taxon>Pseudomonadota</taxon>
        <taxon>Alphaproteobacteria</taxon>
        <taxon>Rhodobacterales</taxon>
        <taxon>Paracoccaceae</taxon>
        <taxon>Cognatiyoonia</taxon>
    </lineage>
</organism>
<evidence type="ECO:0000313" key="6">
    <source>
        <dbReference type="Proteomes" id="UP000199167"/>
    </source>
</evidence>
<accession>A0A1I0NFI2</accession>
<dbReference type="GO" id="GO:1902201">
    <property type="term" value="P:negative regulation of bacterial-type flagellum-dependent cell motility"/>
    <property type="evidence" value="ECO:0007669"/>
    <property type="project" value="TreeGrafter"/>
</dbReference>
<dbReference type="EMBL" id="FOIZ01000001">
    <property type="protein sequence ID" value="SEW00112.1"/>
    <property type="molecule type" value="Genomic_DNA"/>
</dbReference>
<evidence type="ECO:0000313" key="5">
    <source>
        <dbReference type="EMBL" id="SEW00112.1"/>
    </source>
</evidence>
<dbReference type="SMART" id="SM00267">
    <property type="entry name" value="GGDEF"/>
    <property type="match status" value="1"/>
</dbReference>